<keyword evidence="4" id="KW-1185">Reference proteome</keyword>
<dbReference type="InterPro" id="IPR012337">
    <property type="entry name" value="RNaseH-like_sf"/>
</dbReference>
<sequence length="609" mass="68798">MPLVNTILDGKNYWAWSILVMTALEAKDKVGFVDGSINPPTDSAEFKKWKMADSMIKSWMDELARLTPIPACTCGKYTCNLEKRVADLDQSMKLMQFLMGLNPIYDVIRTQILHLTPLPSIDKPYAMVISEESQKQINLSYSNGGEASSAMMVKSSQSRNEGNKKKDLSKADKYCDHCKANGHTKDTCFKIHGYPEWFKEMREKRGFKQKKQMANFTQESNGETPASHEGDQNSKGDLENMVAYLMKEVQRLGKIKTPKDEQVNFVNMHDFAGNILPDPKHTLCNKLWIVDTGATSHMCSNIHLMRNLKRLNQPRTVHLPDKTKKIIHAMGSDQKSKRILARGTAAGNLYYLNANSGFDNSCCNKSIKANCNKETMLESVSDTNKDCNIHSNDASNTDLNINRNSSIPWHFRLGHASINVLKHIDQVHVTEPNKTPCAVCHSAKQTRLPFSTSDSRAENKLELLHIDLWGPYRHPTLNYAQYFLTIVDDHTRATWTFLIQNKTQVYHTQENFLEYSQKQHNAQVRIIRTDNGTEFVNQQLTEPEASFAPGTPPLMSIPTSEEGETCSPTAFTEPTLLPFMPSEVNDDSPVPDIVQPQEVTLPNNPVDNT</sequence>
<dbReference type="InterPro" id="IPR001584">
    <property type="entry name" value="Integrase_cat-core"/>
</dbReference>
<name>A0A834WIR2_9FABA</name>
<evidence type="ECO:0000256" key="1">
    <source>
        <dbReference type="SAM" id="MobiDB-lite"/>
    </source>
</evidence>
<dbReference type="Pfam" id="PF22936">
    <property type="entry name" value="Pol_BBD"/>
    <property type="match status" value="1"/>
</dbReference>
<feature type="region of interest" description="Disordered" evidence="1">
    <location>
        <begin position="148"/>
        <end position="168"/>
    </location>
</feature>
<evidence type="ECO:0000313" key="3">
    <source>
        <dbReference type="EMBL" id="KAF7824287.1"/>
    </source>
</evidence>
<dbReference type="InterPro" id="IPR029472">
    <property type="entry name" value="Copia-like_N"/>
</dbReference>
<evidence type="ECO:0000313" key="4">
    <source>
        <dbReference type="Proteomes" id="UP000634136"/>
    </source>
</evidence>
<dbReference type="GO" id="GO:0003676">
    <property type="term" value="F:nucleic acid binding"/>
    <property type="evidence" value="ECO:0007669"/>
    <property type="project" value="InterPro"/>
</dbReference>
<dbReference type="EMBL" id="JAAIUW010000007">
    <property type="protein sequence ID" value="KAF7824287.1"/>
    <property type="molecule type" value="Genomic_DNA"/>
</dbReference>
<dbReference type="Gene3D" id="3.30.420.10">
    <property type="entry name" value="Ribonuclease H-like superfamily/Ribonuclease H"/>
    <property type="match status" value="1"/>
</dbReference>
<dbReference type="Pfam" id="PF00665">
    <property type="entry name" value="rve"/>
    <property type="match status" value="1"/>
</dbReference>
<gene>
    <name evidence="3" type="ORF">G2W53_022431</name>
</gene>
<dbReference type="InterPro" id="IPR036397">
    <property type="entry name" value="RNaseH_sf"/>
</dbReference>
<dbReference type="GO" id="GO:0015074">
    <property type="term" value="P:DNA integration"/>
    <property type="evidence" value="ECO:0007669"/>
    <property type="project" value="InterPro"/>
</dbReference>
<dbReference type="SUPFAM" id="SSF53098">
    <property type="entry name" value="Ribonuclease H-like"/>
    <property type="match status" value="1"/>
</dbReference>
<dbReference type="Proteomes" id="UP000634136">
    <property type="component" value="Unassembled WGS sequence"/>
</dbReference>
<feature type="region of interest" description="Disordered" evidence="1">
    <location>
        <begin position="581"/>
        <end position="609"/>
    </location>
</feature>
<dbReference type="PROSITE" id="PS50994">
    <property type="entry name" value="INTEGRASE"/>
    <property type="match status" value="1"/>
</dbReference>
<dbReference type="OrthoDB" id="687178at2759"/>
<organism evidence="3 4">
    <name type="scientific">Senna tora</name>
    <dbReference type="NCBI Taxonomy" id="362788"/>
    <lineage>
        <taxon>Eukaryota</taxon>
        <taxon>Viridiplantae</taxon>
        <taxon>Streptophyta</taxon>
        <taxon>Embryophyta</taxon>
        <taxon>Tracheophyta</taxon>
        <taxon>Spermatophyta</taxon>
        <taxon>Magnoliopsida</taxon>
        <taxon>eudicotyledons</taxon>
        <taxon>Gunneridae</taxon>
        <taxon>Pentapetalae</taxon>
        <taxon>rosids</taxon>
        <taxon>fabids</taxon>
        <taxon>Fabales</taxon>
        <taxon>Fabaceae</taxon>
        <taxon>Caesalpinioideae</taxon>
        <taxon>Cassia clade</taxon>
        <taxon>Senna</taxon>
    </lineage>
</organism>
<feature type="domain" description="Integrase catalytic" evidence="2">
    <location>
        <begin position="456"/>
        <end position="542"/>
    </location>
</feature>
<dbReference type="PANTHER" id="PTHR34222:SF99">
    <property type="entry name" value="PROTEIN, PUTATIVE-RELATED"/>
    <property type="match status" value="1"/>
</dbReference>
<dbReference type="PANTHER" id="PTHR34222">
    <property type="entry name" value="GAG_PRE-INTEGRS DOMAIN-CONTAINING PROTEIN"/>
    <property type="match status" value="1"/>
</dbReference>
<comment type="caution">
    <text evidence="3">The sequence shown here is derived from an EMBL/GenBank/DDBJ whole genome shotgun (WGS) entry which is preliminary data.</text>
</comment>
<dbReference type="InterPro" id="IPR054722">
    <property type="entry name" value="PolX-like_BBD"/>
</dbReference>
<evidence type="ECO:0000259" key="2">
    <source>
        <dbReference type="PROSITE" id="PS50994"/>
    </source>
</evidence>
<protein>
    <submittedName>
        <fullName evidence="3">Retroelement pol polyprotein-like</fullName>
    </submittedName>
</protein>
<proteinExistence type="predicted"/>
<feature type="compositionally biased region" description="Polar residues" evidence="1">
    <location>
        <begin position="597"/>
        <end position="609"/>
    </location>
</feature>
<accession>A0A834WIR2</accession>
<dbReference type="Pfam" id="PF14244">
    <property type="entry name" value="Retrotran_gag_3"/>
    <property type="match status" value="1"/>
</dbReference>
<reference evidence="3" key="1">
    <citation type="submission" date="2020-09" db="EMBL/GenBank/DDBJ databases">
        <title>Genome-Enabled Discovery of Anthraquinone Biosynthesis in Senna tora.</title>
        <authorList>
            <person name="Kang S.-H."/>
            <person name="Pandey R.P."/>
            <person name="Lee C.-M."/>
            <person name="Sim J.-S."/>
            <person name="Jeong J.-T."/>
            <person name="Choi B.-S."/>
            <person name="Jung M."/>
            <person name="Ginzburg D."/>
            <person name="Zhao K."/>
            <person name="Won S.Y."/>
            <person name="Oh T.-J."/>
            <person name="Yu Y."/>
            <person name="Kim N.-H."/>
            <person name="Lee O.R."/>
            <person name="Lee T.-H."/>
            <person name="Bashyal P."/>
            <person name="Kim T.-S."/>
            <person name="Lee W.-H."/>
            <person name="Kawkins C."/>
            <person name="Kim C.-K."/>
            <person name="Kim J.S."/>
            <person name="Ahn B.O."/>
            <person name="Rhee S.Y."/>
            <person name="Sohng J.K."/>
        </authorList>
    </citation>
    <scope>NUCLEOTIDE SEQUENCE</scope>
    <source>
        <tissue evidence="3">Leaf</tissue>
    </source>
</reference>
<dbReference type="AlphaFoldDB" id="A0A834WIR2"/>